<protein>
    <submittedName>
        <fullName evidence="3">Uncharacterized protein</fullName>
    </submittedName>
</protein>
<evidence type="ECO:0000256" key="2">
    <source>
        <dbReference type="SAM" id="MobiDB-lite"/>
    </source>
</evidence>
<dbReference type="GO" id="GO:0005634">
    <property type="term" value="C:nucleus"/>
    <property type="evidence" value="ECO:0007669"/>
    <property type="project" value="TreeGrafter"/>
</dbReference>
<dbReference type="OMA" id="DSKINGH"/>
<dbReference type="GO" id="GO:0051382">
    <property type="term" value="P:kinetochore assembly"/>
    <property type="evidence" value="ECO:0007669"/>
    <property type="project" value="TreeGrafter"/>
</dbReference>
<evidence type="ECO:0000256" key="1">
    <source>
        <dbReference type="ARBA" id="ARBA00008839"/>
    </source>
</evidence>
<comment type="caution">
    <text evidence="3">The sequence shown here is derived from an EMBL/GenBank/DDBJ whole genome shotgun (WGS) entry which is preliminary data.</text>
</comment>
<dbReference type="AlphaFoldDB" id="A0A9Q0MAP6"/>
<dbReference type="GO" id="GO:0008017">
    <property type="term" value="F:microtubule binding"/>
    <property type="evidence" value="ECO:0007669"/>
    <property type="project" value="TreeGrafter"/>
</dbReference>
<accession>A0A9Q0MAP6</accession>
<dbReference type="PANTHER" id="PTHR12353">
    <property type="entry name" value="DISKS LARGE-ASSOCIATED PROTEIN DAP SAP90/PSD-95-ASSOCIATED PROTEIN"/>
    <property type="match status" value="1"/>
</dbReference>
<feature type="compositionally biased region" description="Low complexity" evidence="2">
    <location>
        <begin position="278"/>
        <end position="288"/>
    </location>
</feature>
<dbReference type="PANTHER" id="PTHR12353:SF1">
    <property type="entry name" value="DISKS LARGE-ASSOCIATED PROTEIN 5"/>
    <property type="match status" value="1"/>
</dbReference>
<reference evidence="3" key="1">
    <citation type="submission" date="2022-12" db="EMBL/GenBank/DDBJ databases">
        <title>Genome assemblies of Blomia tropicalis.</title>
        <authorList>
            <person name="Cui Y."/>
        </authorList>
    </citation>
    <scope>NUCLEOTIDE SEQUENCE</scope>
    <source>
        <tissue evidence="3">Adult mites</tissue>
    </source>
</reference>
<dbReference type="GO" id="GO:0007059">
    <property type="term" value="P:chromosome segregation"/>
    <property type="evidence" value="ECO:0007669"/>
    <property type="project" value="TreeGrafter"/>
</dbReference>
<organism evidence="3 4">
    <name type="scientific">Blomia tropicalis</name>
    <name type="common">Mite</name>
    <dbReference type="NCBI Taxonomy" id="40697"/>
    <lineage>
        <taxon>Eukaryota</taxon>
        <taxon>Metazoa</taxon>
        <taxon>Ecdysozoa</taxon>
        <taxon>Arthropoda</taxon>
        <taxon>Chelicerata</taxon>
        <taxon>Arachnida</taxon>
        <taxon>Acari</taxon>
        <taxon>Acariformes</taxon>
        <taxon>Sarcoptiformes</taxon>
        <taxon>Astigmata</taxon>
        <taxon>Glycyphagoidea</taxon>
        <taxon>Echimyopodidae</taxon>
        <taxon>Blomia</taxon>
    </lineage>
</organism>
<dbReference type="EMBL" id="JAPWDV010000002">
    <property type="protein sequence ID" value="KAJ6220742.1"/>
    <property type="molecule type" value="Genomic_DNA"/>
</dbReference>
<proteinExistence type="inferred from homology"/>
<keyword evidence="4" id="KW-1185">Reference proteome</keyword>
<gene>
    <name evidence="3" type="ORF">RDWZM_006554</name>
</gene>
<name>A0A9Q0MAP6_BLOTA</name>
<dbReference type="GO" id="GO:0023052">
    <property type="term" value="P:signaling"/>
    <property type="evidence" value="ECO:0007669"/>
    <property type="project" value="InterPro"/>
</dbReference>
<dbReference type="InterPro" id="IPR005026">
    <property type="entry name" value="SAPAP"/>
</dbReference>
<comment type="similarity">
    <text evidence="1">Belongs to the SAPAP family.</text>
</comment>
<feature type="compositionally biased region" description="Polar residues" evidence="2">
    <location>
        <begin position="205"/>
        <end position="225"/>
    </location>
</feature>
<dbReference type="GO" id="GO:0007346">
    <property type="term" value="P:regulation of mitotic cell cycle"/>
    <property type="evidence" value="ECO:0007669"/>
    <property type="project" value="TreeGrafter"/>
</dbReference>
<feature type="region of interest" description="Disordered" evidence="2">
    <location>
        <begin position="200"/>
        <end position="227"/>
    </location>
</feature>
<dbReference type="GO" id="GO:0031616">
    <property type="term" value="C:spindle pole centrosome"/>
    <property type="evidence" value="ECO:0007669"/>
    <property type="project" value="TreeGrafter"/>
</dbReference>
<dbReference type="GO" id="GO:0051642">
    <property type="term" value="P:centrosome localization"/>
    <property type="evidence" value="ECO:0007669"/>
    <property type="project" value="TreeGrafter"/>
</dbReference>
<evidence type="ECO:0000313" key="3">
    <source>
        <dbReference type="EMBL" id="KAJ6220742.1"/>
    </source>
</evidence>
<dbReference type="OrthoDB" id="10023951at2759"/>
<evidence type="ECO:0000313" key="4">
    <source>
        <dbReference type="Proteomes" id="UP001142055"/>
    </source>
</evidence>
<sequence length="302" mass="34067">MTDYYRKLLSIETMYLSDRIAKYNKILDEDDVDSNRPEQQPKIPETVIGQIRLVIGQSNLFINERFKQFNGLIDDCDFKRGEKETKVEDLAGFWDMIYYQVKDLKLKYDQLELLEHNNWLPINGDVVDNIETKTQNKGSSLKIVVDNKSNIINKNPSNKRAVSNMKTSPPSINKNGDSENGQAIKKTAVRSNIREFLKNKRKELTNGNENNKNGIEQTQTNGCGSTNALTNGTNLHLNGLHNKTLTNGHHTHNGDHLIESQKLKLLTETMSRHCSLTSSATTTTTTSACGQPVGVDETNKEN</sequence>
<dbReference type="GO" id="GO:0007052">
    <property type="term" value="P:mitotic spindle organization"/>
    <property type="evidence" value="ECO:0007669"/>
    <property type="project" value="TreeGrafter"/>
</dbReference>
<dbReference type="GO" id="GO:0005737">
    <property type="term" value="C:cytoplasm"/>
    <property type="evidence" value="ECO:0007669"/>
    <property type="project" value="TreeGrafter"/>
</dbReference>
<feature type="region of interest" description="Disordered" evidence="2">
    <location>
        <begin position="152"/>
        <end position="181"/>
    </location>
</feature>
<dbReference type="Proteomes" id="UP001142055">
    <property type="component" value="Chromosome 2"/>
</dbReference>
<feature type="region of interest" description="Disordered" evidence="2">
    <location>
        <begin position="278"/>
        <end position="302"/>
    </location>
</feature>
<dbReference type="Pfam" id="PF03359">
    <property type="entry name" value="GKAP"/>
    <property type="match status" value="1"/>
</dbReference>
<feature type="compositionally biased region" description="Polar residues" evidence="2">
    <location>
        <begin position="160"/>
        <end position="181"/>
    </location>
</feature>